<dbReference type="PANTHER" id="PTHR45953">
    <property type="entry name" value="IDURONATE 2-SULFATASE"/>
    <property type="match status" value="1"/>
</dbReference>
<evidence type="ECO:0000256" key="4">
    <source>
        <dbReference type="ARBA" id="ARBA00022801"/>
    </source>
</evidence>
<dbReference type="GO" id="GO:0005737">
    <property type="term" value="C:cytoplasm"/>
    <property type="evidence" value="ECO:0007669"/>
    <property type="project" value="TreeGrafter"/>
</dbReference>
<evidence type="ECO:0000256" key="2">
    <source>
        <dbReference type="ARBA" id="ARBA00008779"/>
    </source>
</evidence>
<dbReference type="EMBL" id="JANEYF010004350">
    <property type="protein sequence ID" value="KAJ8931406.1"/>
    <property type="molecule type" value="Genomic_DNA"/>
</dbReference>
<dbReference type="Proteomes" id="UP001162156">
    <property type="component" value="Unassembled WGS sequence"/>
</dbReference>
<evidence type="ECO:0000259" key="5">
    <source>
        <dbReference type="Pfam" id="PF00884"/>
    </source>
</evidence>
<dbReference type="PANTHER" id="PTHR45953:SF1">
    <property type="entry name" value="IDURONATE 2-SULFATASE"/>
    <property type="match status" value="1"/>
</dbReference>
<comment type="cofactor">
    <cofactor evidence="1">
        <name>Ca(2+)</name>
        <dbReference type="ChEBI" id="CHEBI:29108"/>
    </cofactor>
</comment>
<evidence type="ECO:0000256" key="3">
    <source>
        <dbReference type="ARBA" id="ARBA00022723"/>
    </source>
</evidence>
<keyword evidence="7" id="KW-1185">Reference proteome</keyword>
<gene>
    <name evidence="6" type="ORF">NQ314_015678</name>
</gene>
<evidence type="ECO:0000256" key="1">
    <source>
        <dbReference type="ARBA" id="ARBA00001913"/>
    </source>
</evidence>
<evidence type="ECO:0000313" key="6">
    <source>
        <dbReference type="EMBL" id="KAJ8931406.1"/>
    </source>
</evidence>
<dbReference type="Pfam" id="PF00884">
    <property type="entry name" value="Sulfatase"/>
    <property type="match status" value="1"/>
</dbReference>
<comment type="caution">
    <text evidence="6">The sequence shown here is derived from an EMBL/GenBank/DDBJ whole genome shotgun (WGS) entry which is preliminary data.</text>
</comment>
<feature type="domain" description="Sulfatase N-terminal" evidence="5">
    <location>
        <begin position="93"/>
        <end position="191"/>
    </location>
</feature>
<dbReference type="InterPro" id="IPR000917">
    <property type="entry name" value="Sulfatase_N"/>
</dbReference>
<protein>
    <recommendedName>
        <fullName evidence="5">Sulfatase N-terminal domain-containing protein</fullName>
    </recommendedName>
</protein>
<proteinExistence type="inferred from homology"/>
<keyword evidence="3" id="KW-0479">Metal-binding</keyword>
<dbReference type="GO" id="GO:0004423">
    <property type="term" value="F:iduronate-2-sulfatase activity"/>
    <property type="evidence" value="ECO:0007669"/>
    <property type="project" value="TreeGrafter"/>
</dbReference>
<reference evidence="6" key="1">
    <citation type="journal article" date="2023" name="Insect Mol. Biol.">
        <title>Genome sequencing provides insights into the evolution of gene families encoding plant cell wall-degrading enzymes in longhorned beetles.</title>
        <authorList>
            <person name="Shin N.R."/>
            <person name="Okamura Y."/>
            <person name="Kirsch R."/>
            <person name="Pauchet Y."/>
        </authorList>
    </citation>
    <scope>NUCLEOTIDE SEQUENCE</scope>
    <source>
        <strain evidence="6">RBIC_L_NR</strain>
    </source>
</reference>
<sequence>MIIHIVGVEYLSTQKTDIYANSNVCINKNGDLAKNLICPVLVELQPEGTLPDLESLNEALSFLRNVAWNPWTDIRERDDIKKLNVPFPYGPLPDEIIKDIIQSYNAAVSYIDDLTGKLLKEVKNDTLIVFTGDHGWSLGEHGEFAKYSNFEESTRVPLLIHVPGLSNRKVVSNKLVELVDIFPTLVELTQISSPLPLCPNHTTTLVCTEGLSLVPVMIDEIQNKDIKIMGYSMKTKRYRYAEWVKFNPKNFTIDWTTRYGRELYDHLLDPKENMNLSDRPELNAVIKKLRNKLILGWRHEIKKKLSLNK</sequence>
<keyword evidence="4" id="KW-0378">Hydrolase</keyword>
<dbReference type="AlphaFoldDB" id="A0AAV8X0K2"/>
<dbReference type="Gene3D" id="3.40.720.10">
    <property type="entry name" value="Alkaline Phosphatase, subunit A"/>
    <property type="match status" value="1"/>
</dbReference>
<organism evidence="6 7">
    <name type="scientific">Rhamnusium bicolor</name>
    <dbReference type="NCBI Taxonomy" id="1586634"/>
    <lineage>
        <taxon>Eukaryota</taxon>
        <taxon>Metazoa</taxon>
        <taxon>Ecdysozoa</taxon>
        <taxon>Arthropoda</taxon>
        <taxon>Hexapoda</taxon>
        <taxon>Insecta</taxon>
        <taxon>Pterygota</taxon>
        <taxon>Neoptera</taxon>
        <taxon>Endopterygota</taxon>
        <taxon>Coleoptera</taxon>
        <taxon>Polyphaga</taxon>
        <taxon>Cucujiformia</taxon>
        <taxon>Chrysomeloidea</taxon>
        <taxon>Cerambycidae</taxon>
        <taxon>Lepturinae</taxon>
        <taxon>Rhagiini</taxon>
        <taxon>Rhamnusium</taxon>
    </lineage>
</organism>
<dbReference type="InterPro" id="IPR017850">
    <property type="entry name" value="Alkaline_phosphatase_core_sf"/>
</dbReference>
<comment type="similarity">
    <text evidence="2">Belongs to the sulfatase family.</text>
</comment>
<name>A0AAV8X0K2_9CUCU</name>
<dbReference type="GO" id="GO:0046872">
    <property type="term" value="F:metal ion binding"/>
    <property type="evidence" value="ECO:0007669"/>
    <property type="project" value="UniProtKB-KW"/>
</dbReference>
<dbReference type="SUPFAM" id="SSF53649">
    <property type="entry name" value="Alkaline phosphatase-like"/>
    <property type="match status" value="1"/>
</dbReference>
<evidence type="ECO:0000313" key="7">
    <source>
        <dbReference type="Proteomes" id="UP001162156"/>
    </source>
</evidence>
<accession>A0AAV8X0K2</accession>